<feature type="chain" id="PRO_5009108250" description="DUF4390 domain-containing protein" evidence="1">
    <location>
        <begin position="18"/>
        <end position="180"/>
    </location>
</feature>
<dbReference type="EMBL" id="CP017415">
    <property type="protein sequence ID" value="AOU96726.1"/>
    <property type="molecule type" value="Genomic_DNA"/>
</dbReference>
<sequence length="180" mass="20417">MTLGLMACTLILPVAHADSADFAITSARTYQVYSVYYLDAIADIPLDATLRNALTNGVSVVIAYDVRVVRSRGWWFDDTVATLTQRYRLRYHALSRRYLVDNLNTGISRSFSRLGEAQADIARLQRLPLLDQTLLGKGQRYEVDLKVRVDTGDYPLPLRVRAFLEGAWRPSSAWYRCPLT</sequence>
<feature type="signal peptide" evidence="1">
    <location>
        <begin position="1"/>
        <end position="17"/>
    </location>
</feature>
<dbReference type="KEGG" id="aprs:BI364_00695"/>
<dbReference type="AlphaFoldDB" id="A0A1D8IJU7"/>
<evidence type="ECO:0008006" key="4">
    <source>
        <dbReference type="Google" id="ProtNLM"/>
    </source>
</evidence>
<organism evidence="2 3">
    <name type="scientific">Acidihalobacter yilgarnensis</name>
    <dbReference type="NCBI Taxonomy" id="2819280"/>
    <lineage>
        <taxon>Bacteria</taxon>
        <taxon>Pseudomonadati</taxon>
        <taxon>Pseudomonadota</taxon>
        <taxon>Gammaproteobacteria</taxon>
        <taxon>Chromatiales</taxon>
        <taxon>Ectothiorhodospiraceae</taxon>
        <taxon>Acidihalobacter</taxon>
    </lineage>
</organism>
<dbReference type="Pfam" id="PF14334">
    <property type="entry name" value="DUF4390"/>
    <property type="match status" value="1"/>
</dbReference>
<protein>
    <recommendedName>
        <fullName evidence="4">DUF4390 domain-containing protein</fullName>
    </recommendedName>
</protein>
<dbReference type="Proteomes" id="UP000095401">
    <property type="component" value="Chromosome"/>
</dbReference>
<proteinExistence type="predicted"/>
<evidence type="ECO:0000256" key="1">
    <source>
        <dbReference type="SAM" id="SignalP"/>
    </source>
</evidence>
<evidence type="ECO:0000313" key="2">
    <source>
        <dbReference type="EMBL" id="AOU96726.1"/>
    </source>
</evidence>
<gene>
    <name evidence="2" type="ORF">BI364_00695</name>
</gene>
<keyword evidence="3" id="KW-1185">Reference proteome</keyword>
<dbReference type="InterPro" id="IPR025500">
    <property type="entry name" value="DUF4390"/>
</dbReference>
<keyword evidence="1" id="KW-0732">Signal</keyword>
<name>A0A1D8IJU7_9GAMM</name>
<accession>A0A1D8IJU7</accession>
<reference evidence="3" key="1">
    <citation type="submission" date="2016-09" db="EMBL/GenBank/DDBJ databases">
        <title>Acidihalobacter prosperus F5.</title>
        <authorList>
            <person name="Khaleque H.N."/>
            <person name="Ramsay J.P."/>
            <person name="Kaksonen A.H."/>
            <person name="Boxall N.J."/>
            <person name="Watkin E.L.J."/>
        </authorList>
    </citation>
    <scope>NUCLEOTIDE SEQUENCE [LARGE SCALE GENOMIC DNA]</scope>
    <source>
        <strain evidence="3">F5</strain>
    </source>
</reference>
<evidence type="ECO:0000313" key="3">
    <source>
        <dbReference type="Proteomes" id="UP000095401"/>
    </source>
</evidence>